<accession>A0A2S5CJP3</accession>
<gene>
    <name evidence="1" type="ORF">AADEFJLK_03439</name>
</gene>
<reference evidence="1 2" key="1">
    <citation type="submission" date="2017-11" db="EMBL/GenBank/DDBJ databases">
        <title>Draft Genome Sequence of Methylobacter psychrotolerans Sph1T, an Obligate Methanotroph from Low-Temperature Environments.</title>
        <authorList>
            <person name="Oshkin I.Y."/>
            <person name="Miroshnikov K."/>
            <person name="Belova S.E."/>
            <person name="Korzhenkov A."/>
            <person name="Toshchakov S.V."/>
            <person name="Dedysh S.N."/>
        </authorList>
    </citation>
    <scope>NUCLEOTIDE SEQUENCE [LARGE SCALE GENOMIC DNA]</scope>
    <source>
        <strain evidence="1 2">Sph1</strain>
    </source>
</reference>
<dbReference type="EMBL" id="PGFZ01000008">
    <property type="protein sequence ID" value="POZ50967.1"/>
    <property type="molecule type" value="Genomic_DNA"/>
</dbReference>
<sequence>MDGQVHRGSGDNVAGDQTKIGREIVLGTGGIYNESVTHIHYAGTAIPRHLTTTPFIPDVFQGREEDLLAIRAKLETNNQPLLLVKGLKGFYRCSYGHGGAPPARTG</sequence>
<protein>
    <submittedName>
        <fullName evidence="1">NB-ARC domain-containing protein</fullName>
    </submittedName>
</protein>
<dbReference type="AlphaFoldDB" id="A0A2S5CJP3"/>
<name>A0A2S5CJP3_9GAMM</name>
<evidence type="ECO:0000313" key="1">
    <source>
        <dbReference type="EMBL" id="POZ50967.1"/>
    </source>
</evidence>
<comment type="caution">
    <text evidence="1">The sequence shown here is derived from an EMBL/GenBank/DDBJ whole genome shotgun (WGS) entry which is preliminary data.</text>
</comment>
<organism evidence="1 2">
    <name type="scientific">Methylovulum psychrotolerans</name>
    <dbReference type="NCBI Taxonomy" id="1704499"/>
    <lineage>
        <taxon>Bacteria</taxon>
        <taxon>Pseudomonadati</taxon>
        <taxon>Pseudomonadota</taxon>
        <taxon>Gammaproteobacteria</taxon>
        <taxon>Methylococcales</taxon>
        <taxon>Methylococcaceae</taxon>
        <taxon>Methylovulum</taxon>
    </lineage>
</organism>
<dbReference type="Proteomes" id="UP000237423">
    <property type="component" value="Unassembled WGS sequence"/>
</dbReference>
<dbReference type="RefSeq" id="WP_103975093.1">
    <property type="nucleotide sequence ID" value="NZ_PGFZ01000008.1"/>
</dbReference>
<proteinExistence type="predicted"/>
<evidence type="ECO:0000313" key="2">
    <source>
        <dbReference type="Proteomes" id="UP000237423"/>
    </source>
</evidence>